<accession>A0A1V1P0Y4</accession>
<reference evidence="2" key="1">
    <citation type="submission" date="2012-11" db="EMBL/GenBank/DDBJ databases">
        <authorList>
            <person name="Lucero-Rivera Y.E."/>
            <person name="Tovar-Ramirez D."/>
        </authorList>
    </citation>
    <scope>NUCLEOTIDE SEQUENCE [LARGE SCALE GENOMIC DNA]</scope>
    <source>
        <strain evidence="2">Araruama</strain>
    </source>
</reference>
<dbReference type="SUPFAM" id="SSF52540">
    <property type="entry name" value="P-loop containing nucleoside triphosphate hydrolases"/>
    <property type="match status" value="1"/>
</dbReference>
<dbReference type="Pfam" id="PF14516">
    <property type="entry name" value="AAA_35"/>
    <property type="match status" value="1"/>
</dbReference>
<proteinExistence type="predicted"/>
<dbReference type="AlphaFoldDB" id="A0A1V1P0Y4"/>
<sequence>MRTFHSYGPVDSAEHYSVERKDLVDQCTNQLIGNIKKGGHYFTIWGSRQTGKTWIVEQSVNKISRQYKDQFKVAYLSMQGFSDEEQSNLSERFFEHWPRLIEDEFYLKTGKITSWDEWMDLFSRQRGIFDTPVILLIDEFDKLHTQLINQLVSLFREMYLKRKNYYLHGLALIGVRSVLGVDNKSGSPFNIQRSLHIENLTFDEVKNMFDQYHEESNQNIEADVVKNLFEKTQGQPGLVGWFGELLTEKYNQEPDLPIDIKRWNFVYANACEIEHNNTVRNMIIKARNEFKHSIIKLFTDSNIHFSFNYDWCNYMYMHGLIGYEMVQENNQVYHVCCFSSPFIQTCLYSAFVGEIKENQDRSMIALEPLDTLDDVFNGPDLNIPALLSRYKNYLKRMKESGEDLWKDQPRRKSDFHLTEAVGHFHLYHWLIMALRKRCIIRPEFPTGNGKVDLHLLCKDDKKGLIEVKSFVNAYEVKESITQAAKYASKTNHSSVSIALFAPFTDENVLTQLSRTETIDDVTVTVVAIGQG</sequence>
<dbReference type="Gene3D" id="3.40.50.300">
    <property type="entry name" value="P-loop containing nucleotide triphosphate hydrolases"/>
    <property type="match status" value="1"/>
</dbReference>
<dbReference type="EMBL" id="ATBP01000922">
    <property type="protein sequence ID" value="ETR68529.1"/>
    <property type="molecule type" value="Genomic_DNA"/>
</dbReference>
<dbReference type="InterPro" id="IPR027417">
    <property type="entry name" value="P-loop_NTPase"/>
</dbReference>
<evidence type="ECO:0008006" key="3">
    <source>
        <dbReference type="Google" id="ProtNLM"/>
    </source>
</evidence>
<evidence type="ECO:0000313" key="2">
    <source>
        <dbReference type="Proteomes" id="UP000189670"/>
    </source>
</evidence>
<gene>
    <name evidence="1" type="ORF">OMM_04513</name>
</gene>
<organism evidence="1 2">
    <name type="scientific">Candidatus Magnetoglobus multicellularis str. Araruama</name>
    <dbReference type="NCBI Taxonomy" id="890399"/>
    <lineage>
        <taxon>Bacteria</taxon>
        <taxon>Pseudomonadati</taxon>
        <taxon>Thermodesulfobacteriota</taxon>
        <taxon>Desulfobacteria</taxon>
        <taxon>Desulfobacterales</taxon>
        <taxon>Desulfobacteraceae</taxon>
        <taxon>Candidatus Magnetoglobus</taxon>
    </lineage>
</organism>
<dbReference type="Proteomes" id="UP000189670">
    <property type="component" value="Unassembled WGS sequence"/>
</dbReference>
<name>A0A1V1P0Y4_9BACT</name>
<evidence type="ECO:0000313" key="1">
    <source>
        <dbReference type="EMBL" id="ETR68529.1"/>
    </source>
</evidence>
<protein>
    <recommendedName>
        <fullName evidence="3">ATPase domain-containing protein</fullName>
    </recommendedName>
</protein>
<comment type="caution">
    <text evidence="1">The sequence shown here is derived from an EMBL/GenBank/DDBJ whole genome shotgun (WGS) entry which is preliminary data.</text>
</comment>